<evidence type="ECO:0000256" key="2">
    <source>
        <dbReference type="SAM" id="MobiDB-lite"/>
    </source>
</evidence>
<dbReference type="FunFam" id="2.30.42.10:FF:000097">
    <property type="entry name" value="PDZ domain-containing protein GIPC1 isoform 1"/>
    <property type="match status" value="1"/>
</dbReference>
<dbReference type="CDD" id="cd23079">
    <property type="entry name" value="PDZ_GIPC3"/>
    <property type="match status" value="1"/>
</dbReference>
<keyword evidence="5" id="KW-1185">Reference proteome</keyword>
<feature type="compositionally biased region" description="Gly residues" evidence="2">
    <location>
        <begin position="23"/>
        <end position="41"/>
    </location>
</feature>
<organism evidence="4 5">
    <name type="scientific">Piliocolobus tephrosceles</name>
    <name type="common">Ugandan red Colobus</name>
    <dbReference type="NCBI Taxonomy" id="591936"/>
    <lineage>
        <taxon>Eukaryota</taxon>
        <taxon>Metazoa</taxon>
        <taxon>Chordata</taxon>
        <taxon>Craniata</taxon>
        <taxon>Vertebrata</taxon>
        <taxon>Euteleostomi</taxon>
        <taxon>Mammalia</taxon>
        <taxon>Eutheria</taxon>
        <taxon>Euarchontoglires</taxon>
        <taxon>Primates</taxon>
        <taxon>Haplorrhini</taxon>
        <taxon>Catarrhini</taxon>
        <taxon>Cercopithecidae</taxon>
        <taxon>Colobinae</taxon>
        <taxon>Piliocolobus</taxon>
    </lineage>
</organism>
<name>A0A8C9HNW0_9PRIM</name>
<sequence>SPSQTARVPGSPYPGFSAVAPWAGGGEASGSDGSGCGGGGAAREARGAEAPRASASPPAPSEPPAATRARPRLVFRTQLAHGSPTGKIEGFTNVRELYAKIAEAFGIAPTEILFCTLNSHKVDMQKLLGGQIGLEDFIFAHVRGETKEVEVTKTEDALGLTITDNGAGYAFIKRIKEGSIINRIEAVCVGDSIEAINDHSIVGCRHYEVAKMLRELPKSQPFTLRLVQPKRAFGEAGGLAGALPEVGSTDARGGGGLGMARIVMEPVCGGGVGERLGQVEWEEEASRTPLKPGWGLFFFFFLRGSLTLWPRLECNGTILNLSSLQPPPPEFKRFSCLSLPSSWDYRHPPFASG</sequence>
<dbReference type="InterPro" id="IPR036034">
    <property type="entry name" value="PDZ_sf"/>
</dbReference>
<feature type="domain" description="PDZ" evidence="3">
    <location>
        <begin position="148"/>
        <end position="215"/>
    </location>
</feature>
<dbReference type="SUPFAM" id="SSF50156">
    <property type="entry name" value="PDZ domain-like"/>
    <property type="match status" value="1"/>
</dbReference>
<accession>A0A8C9HNW0</accession>
<dbReference type="Pfam" id="PF25083">
    <property type="entry name" value="GIPC1_GH1"/>
    <property type="match status" value="1"/>
</dbReference>
<evidence type="ECO:0000313" key="4">
    <source>
        <dbReference type="Ensembl" id="ENSPTEP00000020657.1"/>
    </source>
</evidence>
<dbReference type="AlphaFoldDB" id="A0A8C9HNW0"/>
<comment type="similarity">
    <text evidence="1">Belongs to the GIPC family.</text>
</comment>
<dbReference type="PANTHER" id="PTHR12259:SF2">
    <property type="entry name" value="PDZ DOMAIN-CONTAINING PROTEIN GIPC3"/>
    <property type="match status" value="1"/>
</dbReference>
<dbReference type="InterPro" id="IPR001478">
    <property type="entry name" value="PDZ"/>
</dbReference>
<dbReference type="Ensembl" id="ENSPTET00000029968.1">
    <property type="protein sequence ID" value="ENSPTEP00000020657.1"/>
    <property type="gene ID" value="ENSPTEG00000021866.1"/>
</dbReference>
<evidence type="ECO:0000256" key="1">
    <source>
        <dbReference type="ARBA" id="ARBA00009011"/>
    </source>
</evidence>
<dbReference type="InterPro" id="IPR017379">
    <property type="entry name" value="GIPC1/2/3"/>
</dbReference>
<dbReference type="PANTHER" id="PTHR12259">
    <property type="entry name" value="RGS-GAIP INTERACTING PROTEIN GIPC"/>
    <property type="match status" value="1"/>
</dbReference>
<evidence type="ECO:0000259" key="3">
    <source>
        <dbReference type="PROSITE" id="PS50106"/>
    </source>
</evidence>
<proteinExistence type="inferred from homology"/>
<evidence type="ECO:0000313" key="5">
    <source>
        <dbReference type="Proteomes" id="UP000694416"/>
    </source>
</evidence>
<reference evidence="4" key="2">
    <citation type="submission" date="2025-09" db="UniProtKB">
        <authorList>
            <consortium name="Ensembl"/>
        </authorList>
    </citation>
    <scope>IDENTIFICATION</scope>
</reference>
<dbReference type="Gene3D" id="2.30.42.10">
    <property type="match status" value="1"/>
</dbReference>
<dbReference type="InterPro" id="IPR056814">
    <property type="entry name" value="GIPC1-3_GH1"/>
</dbReference>
<dbReference type="Proteomes" id="UP000694416">
    <property type="component" value="Unplaced"/>
</dbReference>
<dbReference type="Pfam" id="PF00595">
    <property type="entry name" value="PDZ"/>
    <property type="match status" value="1"/>
</dbReference>
<feature type="region of interest" description="Disordered" evidence="2">
    <location>
        <begin position="1"/>
        <end position="70"/>
    </location>
</feature>
<dbReference type="PROSITE" id="PS50106">
    <property type="entry name" value="PDZ"/>
    <property type="match status" value="1"/>
</dbReference>
<protein>
    <submittedName>
        <fullName evidence="4">GIPC PDZ domain containing family member 3</fullName>
    </submittedName>
</protein>
<reference evidence="4" key="1">
    <citation type="submission" date="2025-08" db="UniProtKB">
        <authorList>
            <consortium name="Ensembl"/>
        </authorList>
    </citation>
    <scope>IDENTIFICATION</scope>
</reference>
<dbReference type="SMART" id="SM00228">
    <property type="entry name" value="PDZ"/>
    <property type="match status" value="1"/>
</dbReference>